<dbReference type="GO" id="GO:0043410">
    <property type="term" value="P:positive regulation of MAPK cascade"/>
    <property type="evidence" value="ECO:0007669"/>
    <property type="project" value="TreeGrafter"/>
</dbReference>
<protein>
    <recommendedName>
        <fullName evidence="13">G-protein coupled receptors family 1 profile domain-containing protein</fullName>
    </recommendedName>
</protein>
<evidence type="ECO:0000256" key="2">
    <source>
        <dbReference type="ARBA" id="ARBA00010663"/>
    </source>
</evidence>
<dbReference type="OrthoDB" id="10034726at2759"/>
<dbReference type="PANTHER" id="PTHR24248:SF199">
    <property type="entry name" value="IP13425P-RELATED"/>
    <property type="match status" value="1"/>
</dbReference>
<evidence type="ECO:0000256" key="10">
    <source>
        <dbReference type="ARBA" id="ARBA00023224"/>
    </source>
</evidence>
<organism evidence="14 15">
    <name type="scientific">Drosophila navojoa</name>
    <name type="common">Fruit fly</name>
    <dbReference type="NCBI Taxonomy" id="7232"/>
    <lineage>
        <taxon>Eukaryota</taxon>
        <taxon>Metazoa</taxon>
        <taxon>Ecdysozoa</taxon>
        <taxon>Arthropoda</taxon>
        <taxon>Hexapoda</taxon>
        <taxon>Insecta</taxon>
        <taxon>Pterygota</taxon>
        <taxon>Neoptera</taxon>
        <taxon>Endopterygota</taxon>
        <taxon>Diptera</taxon>
        <taxon>Brachycera</taxon>
        <taxon>Muscomorpha</taxon>
        <taxon>Ephydroidea</taxon>
        <taxon>Drosophilidae</taxon>
        <taxon>Drosophila</taxon>
    </lineage>
</organism>
<evidence type="ECO:0000256" key="7">
    <source>
        <dbReference type="ARBA" id="ARBA00023136"/>
    </source>
</evidence>
<evidence type="ECO:0000313" key="14">
    <source>
        <dbReference type="EMBL" id="TDG51861.1"/>
    </source>
</evidence>
<comment type="subcellular location">
    <subcellularLocation>
        <location evidence="1">Cell membrane</location>
        <topology evidence="1">Multi-pass membrane protein</topology>
    </subcellularLocation>
</comment>
<dbReference type="GO" id="GO:0005886">
    <property type="term" value="C:plasma membrane"/>
    <property type="evidence" value="ECO:0007669"/>
    <property type="project" value="UniProtKB-SubCell"/>
</dbReference>
<dbReference type="Pfam" id="PF00001">
    <property type="entry name" value="7tm_1"/>
    <property type="match status" value="2"/>
</dbReference>
<feature type="domain" description="G-protein coupled receptors family 1 profile" evidence="13">
    <location>
        <begin position="1"/>
        <end position="360"/>
    </location>
</feature>
<dbReference type="PROSITE" id="PS00237">
    <property type="entry name" value="G_PROTEIN_RECEP_F1_1"/>
    <property type="match status" value="1"/>
</dbReference>
<dbReference type="STRING" id="7232.A0A484BVQ2"/>
<keyword evidence="7 12" id="KW-0472">Membrane</keyword>
<evidence type="ECO:0000256" key="9">
    <source>
        <dbReference type="ARBA" id="ARBA00023170"/>
    </source>
</evidence>
<evidence type="ECO:0000256" key="11">
    <source>
        <dbReference type="RuleBase" id="RU000688"/>
    </source>
</evidence>
<dbReference type="PROSITE" id="PS50262">
    <property type="entry name" value="G_PROTEIN_RECEP_F1_2"/>
    <property type="match status" value="1"/>
</dbReference>
<comment type="similarity">
    <text evidence="2 11">Belongs to the G-protein coupled receptor 1 family.</text>
</comment>
<evidence type="ECO:0000256" key="12">
    <source>
        <dbReference type="SAM" id="Phobius"/>
    </source>
</evidence>
<evidence type="ECO:0000313" key="15">
    <source>
        <dbReference type="Proteomes" id="UP000295192"/>
    </source>
</evidence>
<gene>
    <name evidence="14" type="ORF">AWZ03_001921</name>
</gene>
<evidence type="ECO:0000259" key="13">
    <source>
        <dbReference type="PROSITE" id="PS50262"/>
    </source>
</evidence>
<dbReference type="GO" id="GO:0004993">
    <property type="term" value="F:G protein-coupled serotonin receptor activity"/>
    <property type="evidence" value="ECO:0007669"/>
    <property type="project" value="UniProtKB-ARBA"/>
</dbReference>
<dbReference type="PRINTS" id="PR00237">
    <property type="entry name" value="GPCRRHODOPSN"/>
</dbReference>
<dbReference type="Proteomes" id="UP000295192">
    <property type="component" value="Unassembled WGS sequence"/>
</dbReference>
<keyword evidence="8" id="KW-1015">Disulfide bond</keyword>
<keyword evidence="9 11" id="KW-0675">Receptor</keyword>
<dbReference type="Gene3D" id="1.20.1070.10">
    <property type="entry name" value="Rhodopsin 7-helix transmembrane proteins"/>
    <property type="match status" value="2"/>
</dbReference>
<evidence type="ECO:0000256" key="4">
    <source>
        <dbReference type="ARBA" id="ARBA00022692"/>
    </source>
</evidence>
<dbReference type="EMBL" id="LSRL02000007">
    <property type="protein sequence ID" value="TDG51861.1"/>
    <property type="molecule type" value="Genomic_DNA"/>
</dbReference>
<reference evidence="14 15" key="1">
    <citation type="journal article" date="2019" name="J. Hered.">
        <title>An Improved Genome Assembly for Drosophila navojoa, the Basal Species in the mojavensis Cluster.</title>
        <authorList>
            <person name="Vanderlinde T."/>
            <person name="Dupim E.G."/>
            <person name="Nazario-Yepiz N.O."/>
            <person name="Carvalho A.B."/>
        </authorList>
    </citation>
    <scope>NUCLEOTIDE SEQUENCE [LARGE SCALE GENOMIC DNA]</scope>
    <source>
        <strain evidence="14">Navoj_Jal97</strain>
        <tissue evidence="14">Whole organism</tissue>
    </source>
</reference>
<dbReference type="GO" id="GO:0071880">
    <property type="term" value="P:adenylate cyclase-activating adrenergic receptor signaling pathway"/>
    <property type="evidence" value="ECO:0007669"/>
    <property type="project" value="TreeGrafter"/>
</dbReference>
<accession>A0A484BVQ2</accession>
<sequence length="360" mass="39676">MYISNGWILGPELCDIWTSCDVLCCTASILHLVAIAADRYWTVTNIDYNNLRTPRRVFIMIFCVWFAALIVSLAPQFGWKDPEYMKRIEEQNCMVSQDVAYQCDSMARDTAKEQAGKRRWRREQLEDAENEAGQLQRRSRKRIKICFGRNTNTANINAGTEGAVARSVAAIAVDFASLAITREETEFSTSNYDNKSHAGTELTTISSDADDYRTSNANEIITLSQQVASAAQQHLIASHLNAITPLAQSIAMGGQPTAAEGSGTGAASPIGTTVGRGVLASIANPHQKLAKRRQLLEAKRERKAAQTLAIITGAFVICWLPFFVMALTMSLCKDCEIHPAAASLFLWLGYFNSTLNPVRI</sequence>
<dbReference type="PANTHER" id="PTHR24248">
    <property type="entry name" value="ADRENERGIC RECEPTOR-RELATED G-PROTEIN COUPLED RECEPTOR"/>
    <property type="match status" value="1"/>
</dbReference>
<keyword evidence="6 11" id="KW-0297">G-protein coupled receptor</keyword>
<dbReference type="SUPFAM" id="SSF81321">
    <property type="entry name" value="Family A G protein-coupled receptor-like"/>
    <property type="match status" value="2"/>
</dbReference>
<dbReference type="InterPro" id="IPR017452">
    <property type="entry name" value="GPCR_Rhodpsn_7TM"/>
</dbReference>
<feature type="transmembrane region" description="Helical" evidence="12">
    <location>
        <begin position="308"/>
        <end position="331"/>
    </location>
</feature>
<evidence type="ECO:0000256" key="8">
    <source>
        <dbReference type="ARBA" id="ARBA00023157"/>
    </source>
</evidence>
<keyword evidence="15" id="KW-1185">Reference proteome</keyword>
<dbReference type="AlphaFoldDB" id="A0A484BVQ2"/>
<evidence type="ECO:0000256" key="5">
    <source>
        <dbReference type="ARBA" id="ARBA00022989"/>
    </source>
</evidence>
<evidence type="ECO:0000256" key="6">
    <source>
        <dbReference type="ARBA" id="ARBA00023040"/>
    </source>
</evidence>
<name>A0A484BVQ2_DRONA</name>
<evidence type="ECO:0000256" key="3">
    <source>
        <dbReference type="ARBA" id="ARBA00022475"/>
    </source>
</evidence>
<keyword evidence="10 11" id="KW-0807">Transducer</keyword>
<keyword evidence="4 11" id="KW-0812">Transmembrane</keyword>
<keyword evidence="3" id="KW-1003">Cell membrane</keyword>
<proteinExistence type="inferred from homology"/>
<comment type="caution">
    <text evidence="14">The sequence shown here is derived from an EMBL/GenBank/DDBJ whole genome shotgun (WGS) entry which is preliminary data.</text>
</comment>
<evidence type="ECO:0000256" key="1">
    <source>
        <dbReference type="ARBA" id="ARBA00004651"/>
    </source>
</evidence>
<dbReference type="InterPro" id="IPR000276">
    <property type="entry name" value="GPCR_Rhodpsn"/>
</dbReference>
<dbReference type="OMA" id="CEIHPAV"/>
<feature type="transmembrane region" description="Helical" evidence="12">
    <location>
        <begin position="57"/>
        <end position="79"/>
    </location>
</feature>
<keyword evidence="5 12" id="KW-1133">Transmembrane helix</keyword>